<dbReference type="HOGENOM" id="CLU_584225_0_0_1"/>
<evidence type="ECO:0000256" key="2">
    <source>
        <dbReference type="ARBA" id="ARBA00023239"/>
    </source>
</evidence>
<organism evidence="3 4">
    <name type="scientific">Vittaforma corneae (strain ATCC 50505)</name>
    <name type="common">Microsporidian parasite</name>
    <name type="synonym">Nosema corneum</name>
    <dbReference type="NCBI Taxonomy" id="993615"/>
    <lineage>
        <taxon>Eukaryota</taxon>
        <taxon>Fungi</taxon>
        <taxon>Fungi incertae sedis</taxon>
        <taxon>Microsporidia</taxon>
        <taxon>Nosematidae</taxon>
        <taxon>Vittaforma</taxon>
    </lineage>
</organism>
<dbReference type="OrthoDB" id="5973539at2759"/>
<dbReference type="Pfam" id="PF02666">
    <property type="entry name" value="PS_Dcarbxylase"/>
    <property type="match status" value="1"/>
</dbReference>
<sequence length="468" mass="53429">MNLFVIDSKVSHCQIKIVSLEFNSKVRIATFPETVLLDESLTSVTCIVASKSSICQIVDIDLVNGRIVPHNNVQRQDDINALLDFIDSKLAPSLLKKLHILFKKSNMLKKFILEMVRRMYFKRISSLYSRNTFNSHTFEISTEYFELKQVSVWPSVNRSMIKTSEYFNLILKRSFINKLLAYITPLGGSVYVKELNTHKIIKEYIPVSQKLILNLLYRSGVYRSFIASKIMRYLTVVAGQRFDSHTSVRSIKKFIRMYKIDINECEKREFTSFNDFFSRKLKPNARFVEVSGKVSSPADCRLLGNADGKLLGIKGKFFKVEELLERHVAFENICICRLAPQDYHRFHAPLSCEVVSIYHIQGSYHSVNPINKFNRVLDENARSVIVLKTGRGTIYYVAVGATLVGSIVLSVKAGDHLDQMDEIGYFKFGGSCVVLITDFKWELKEEISGNSLSGIETLVRVGDSLEKC</sequence>
<dbReference type="InParanoid" id="L2GN72"/>
<keyword evidence="4" id="KW-1185">Reference proteome</keyword>
<dbReference type="PANTHER" id="PTHR10067">
    <property type="entry name" value="PHOSPHATIDYLSERINE DECARBOXYLASE"/>
    <property type="match status" value="1"/>
</dbReference>
<dbReference type="InterPro" id="IPR003817">
    <property type="entry name" value="PS_Dcarbxylase"/>
</dbReference>
<dbReference type="GeneID" id="19881972"/>
<dbReference type="PANTHER" id="PTHR10067:SF17">
    <property type="entry name" value="PHOSPHATIDYLSERINE DECARBOXYLASE PROENZYME 2"/>
    <property type="match status" value="1"/>
</dbReference>
<evidence type="ECO:0000256" key="1">
    <source>
        <dbReference type="ARBA" id="ARBA00022793"/>
    </source>
</evidence>
<evidence type="ECO:0000313" key="3">
    <source>
        <dbReference type="EMBL" id="ELA41757.1"/>
    </source>
</evidence>
<dbReference type="VEuPathDB" id="MicrosporidiaDB:VICG_01261"/>
<protein>
    <submittedName>
        <fullName evidence="3">Phosphatidylserine decarboxylase</fullName>
    </submittedName>
</protein>
<dbReference type="STRING" id="993615.L2GN72"/>
<dbReference type="Proteomes" id="UP000011082">
    <property type="component" value="Unassembled WGS sequence"/>
</dbReference>
<dbReference type="RefSeq" id="XP_007604707.1">
    <property type="nucleotide sequence ID" value="XM_007604645.1"/>
</dbReference>
<keyword evidence="2" id="KW-0456">Lyase</keyword>
<evidence type="ECO:0000313" key="4">
    <source>
        <dbReference type="Proteomes" id="UP000011082"/>
    </source>
</evidence>
<proteinExistence type="predicted"/>
<reference evidence="4" key="1">
    <citation type="submission" date="2011-05" db="EMBL/GenBank/DDBJ databases">
        <title>The genome sequence of Vittaforma corneae strain ATCC 50505.</title>
        <authorList>
            <consortium name="The Broad Institute Genome Sequencing Platform"/>
            <person name="Cuomo C."/>
            <person name="Didier E."/>
            <person name="Bowers L."/>
            <person name="Young S.K."/>
            <person name="Zeng Q."/>
            <person name="Gargeya S."/>
            <person name="Fitzgerald M."/>
            <person name="Haas B."/>
            <person name="Abouelleil A."/>
            <person name="Alvarado L."/>
            <person name="Arachchi H.M."/>
            <person name="Berlin A."/>
            <person name="Chapman S.B."/>
            <person name="Gearin G."/>
            <person name="Goldberg J."/>
            <person name="Griggs A."/>
            <person name="Gujja S."/>
            <person name="Hansen M."/>
            <person name="Heiman D."/>
            <person name="Howarth C."/>
            <person name="Larimer J."/>
            <person name="Lui A."/>
            <person name="MacDonald P.J.P."/>
            <person name="McCowen C."/>
            <person name="Montmayeur A."/>
            <person name="Murphy C."/>
            <person name="Neiman D."/>
            <person name="Pearson M."/>
            <person name="Priest M."/>
            <person name="Roberts A."/>
            <person name="Saif S."/>
            <person name="Shea T."/>
            <person name="Sisk P."/>
            <person name="Stolte C."/>
            <person name="Sykes S."/>
            <person name="Wortman J."/>
            <person name="Nusbaum C."/>
            <person name="Birren B."/>
        </authorList>
    </citation>
    <scope>NUCLEOTIDE SEQUENCE [LARGE SCALE GENOMIC DNA]</scope>
    <source>
        <strain evidence="4">ATCC 50505</strain>
    </source>
</reference>
<gene>
    <name evidence="3" type="ORF">VICG_01261</name>
</gene>
<keyword evidence="1" id="KW-0210">Decarboxylase</keyword>
<name>L2GN72_VITCO</name>
<dbReference type="GO" id="GO:0004609">
    <property type="term" value="F:phosphatidylserine decarboxylase activity"/>
    <property type="evidence" value="ECO:0007669"/>
    <property type="project" value="InterPro"/>
</dbReference>
<accession>L2GN72</accession>
<dbReference type="GO" id="GO:0008654">
    <property type="term" value="P:phospholipid biosynthetic process"/>
    <property type="evidence" value="ECO:0007669"/>
    <property type="project" value="InterPro"/>
</dbReference>
<dbReference type="EMBL" id="JH370139">
    <property type="protein sequence ID" value="ELA41757.1"/>
    <property type="molecule type" value="Genomic_DNA"/>
</dbReference>
<dbReference type="AlphaFoldDB" id="L2GN72"/>